<protein>
    <submittedName>
        <fullName evidence="1">Gp3</fullName>
    </submittedName>
</protein>
<evidence type="ECO:0000313" key="2">
    <source>
        <dbReference type="Proteomes" id="UP000274444"/>
    </source>
</evidence>
<sequence>MSRLRLPQSFSGPVWTFSILGVIVSKRPEILLQTRLAALRTLILVSRSTSLSTRVSMLRLPIEVIAPFSPEMTAVHEFCEQLPDHISVSDLNRVIDIGLAGLTVAPSTLATYIAVASVSEHLSCEAKVLTASLGIGELPRSRRREIRFEVVRILNESDVTLRDKVKLIQQDILSSSIPSATE</sequence>
<accession>A0A0M4KP55</accession>
<dbReference type="Proteomes" id="UP000274444">
    <property type="component" value="Segment"/>
</dbReference>
<dbReference type="EMBL" id="KP900930">
    <property type="protein sequence ID" value="ALD89143.1"/>
    <property type="molecule type" value="Genomic_RNA"/>
</dbReference>
<evidence type="ECO:0000313" key="1">
    <source>
        <dbReference type="EMBL" id="ALD89143.1"/>
    </source>
</evidence>
<proteinExistence type="predicted"/>
<name>A0A0M4KP55_9MONO</name>
<dbReference type="GeneID" id="40526496"/>
<dbReference type="RefSeq" id="YP_009666275.1">
    <property type="nucleotide sequence ID" value="NC_043483.1"/>
</dbReference>
<reference evidence="2" key="1">
    <citation type="journal article" date="2016" name="J. Virol.">
        <title>Identification of Diverse Mycoviruses through Metatranscriptomics Characterization of the Viromes of Five Major Fungal Plant Pathogens.</title>
        <authorList>
            <person name="Marzano S.-Y.L."/>
            <person name="Nelson B.D."/>
            <person name="Ajayi-Oyetunde O."/>
            <person name="Bradley C.A."/>
            <person name="Hughes T.J."/>
            <person name="Hartman G.L."/>
            <person name="Eastburn D.M."/>
            <person name="Domier L.L."/>
        </authorList>
    </citation>
    <scope>NUCLEOTIDE SEQUENCE [LARGE SCALE GENOMIC DNA]</scope>
</reference>
<dbReference type="KEGG" id="vg:40526496"/>
<organism evidence="1 2">
    <name type="scientific">Sclerotinia sclerotiorum negative-stranded RNA virus 4</name>
    <dbReference type="NCBI Taxonomy" id="1708391"/>
    <lineage>
        <taxon>Viruses</taxon>
        <taxon>Riboviria</taxon>
        <taxon>Orthornavirae</taxon>
        <taxon>Negarnaviricota</taxon>
        <taxon>Haploviricotina</taxon>
        <taxon>Monjiviricetes</taxon>
        <taxon>Mononegavirales</taxon>
        <taxon>Mymonaviridae</taxon>
        <taxon>Botrytimonavirus</taxon>
        <taxon>Botrytimonavirus sclerotiniae</taxon>
    </lineage>
</organism>